<keyword evidence="4" id="KW-1185">Reference proteome</keyword>
<comment type="caution">
    <text evidence="3">The sequence shown here is derived from an EMBL/GenBank/DDBJ whole genome shotgun (WGS) entry which is preliminary data.</text>
</comment>
<reference evidence="3" key="2">
    <citation type="submission" date="2023-06" db="EMBL/GenBank/DDBJ databases">
        <authorList>
            <consortium name="Lawrence Berkeley National Laboratory"/>
            <person name="Mondo S.J."/>
            <person name="Hensen N."/>
            <person name="Bonometti L."/>
            <person name="Westerberg I."/>
            <person name="Brannstrom I.O."/>
            <person name="Guillou S."/>
            <person name="Cros-Aarteil S."/>
            <person name="Calhoun S."/>
            <person name="Haridas S."/>
            <person name="Kuo A."/>
            <person name="Pangilinan J."/>
            <person name="Riley R."/>
            <person name="Labutti K."/>
            <person name="Andreopoulos B."/>
            <person name="Lipzen A."/>
            <person name="Chen C."/>
            <person name="Yanf M."/>
            <person name="Daum C."/>
            <person name="Ng V."/>
            <person name="Clum A."/>
            <person name="Steindorff A."/>
            <person name="Ohm R."/>
            <person name="Martin F."/>
            <person name="Silar P."/>
            <person name="Natvig D."/>
            <person name="Lalanne C."/>
            <person name="Gautier V."/>
            <person name="Ament-Velasquez S.L."/>
            <person name="Kruys A."/>
            <person name="Hutchinson M.I."/>
            <person name="Powell A.J."/>
            <person name="Barry K."/>
            <person name="Miller A.N."/>
            <person name="Grigoriev I.V."/>
            <person name="Debuchy R."/>
            <person name="Gladieux P."/>
            <person name="Thoren M.H."/>
            <person name="Johannesson H."/>
        </authorList>
    </citation>
    <scope>NUCLEOTIDE SEQUENCE</scope>
    <source>
        <strain evidence="3">CBS 333.67</strain>
    </source>
</reference>
<sequence length="426" mass="47616">MDKPETEILVHIAAPSRALDDSKYRALAAAYLAFEPRSRNLVTFGTRGRTEENGSVDVPQSNPDPGSIQSPMLSFRSAINNFDSPPLQRAVDGCIATSQLSWKAPPSVIQDSMPENDLAFPQYCTPTRLLSHYASGFDSTQMETSPIHQTKQSPTPAVFHPHQTHPILDDEDDEDRQEQTLEVEDERAVTSPSPSTDKPCSQRRTPTPSEEPRIVSSYPSQQLEPMSSHRSESEPPVSKRPRTSRDPAPGKPITRGASDMGPRPRRANTGMVRRQALDTLEILSPPPITGQRELRPEDMITDVLAGLARELNLEKRFKPETQTRDLHPFERGYWLVDCSSWEPELKQSAWSFLADYLSKGCAGWGTSCRRDQDFSWIRVYCWGCVVGHLYLVVYLVSKRRVLYTGTSWIGGDGKPVVAMGARQGIK</sequence>
<feature type="region of interest" description="Disordered" evidence="1">
    <location>
        <begin position="46"/>
        <end position="66"/>
    </location>
</feature>
<name>A0AAJ0H3T4_9PEZI</name>
<feature type="compositionally biased region" description="Acidic residues" evidence="1">
    <location>
        <begin position="169"/>
        <end position="185"/>
    </location>
</feature>
<proteinExistence type="predicted"/>
<evidence type="ECO:0000313" key="4">
    <source>
        <dbReference type="Proteomes" id="UP001273166"/>
    </source>
</evidence>
<dbReference type="GeneID" id="87890038"/>
<dbReference type="EMBL" id="JAUDZG010000001">
    <property type="protein sequence ID" value="KAK3311276.1"/>
    <property type="molecule type" value="Genomic_DNA"/>
</dbReference>
<protein>
    <submittedName>
        <fullName evidence="3">Uncharacterized protein</fullName>
    </submittedName>
</protein>
<evidence type="ECO:0000256" key="1">
    <source>
        <dbReference type="SAM" id="MobiDB-lite"/>
    </source>
</evidence>
<feature type="compositionally biased region" description="Polar residues" evidence="1">
    <location>
        <begin position="190"/>
        <end position="208"/>
    </location>
</feature>
<dbReference type="Proteomes" id="UP001273166">
    <property type="component" value="Unassembled WGS sequence"/>
</dbReference>
<dbReference type="AlphaFoldDB" id="A0AAJ0H3T4"/>
<accession>A0AAJ0H3T4</accession>
<evidence type="ECO:0000313" key="3">
    <source>
        <dbReference type="EMBL" id="KAK3311276.1"/>
    </source>
</evidence>
<feature type="region of interest" description="Disordered" evidence="1">
    <location>
        <begin position="141"/>
        <end position="267"/>
    </location>
</feature>
<feature type="compositionally biased region" description="Polar residues" evidence="1">
    <location>
        <begin position="141"/>
        <end position="155"/>
    </location>
</feature>
<keyword evidence="2" id="KW-0472">Membrane</keyword>
<evidence type="ECO:0000256" key="2">
    <source>
        <dbReference type="SAM" id="Phobius"/>
    </source>
</evidence>
<organism evidence="3 4">
    <name type="scientific">Chaetomium strumarium</name>
    <dbReference type="NCBI Taxonomy" id="1170767"/>
    <lineage>
        <taxon>Eukaryota</taxon>
        <taxon>Fungi</taxon>
        <taxon>Dikarya</taxon>
        <taxon>Ascomycota</taxon>
        <taxon>Pezizomycotina</taxon>
        <taxon>Sordariomycetes</taxon>
        <taxon>Sordariomycetidae</taxon>
        <taxon>Sordariales</taxon>
        <taxon>Chaetomiaceae</taxon>
        <taxon>Chaetomium</taxon>
    </lineage>
</organism>
<keyword evidence="2" id="KW-1133">Transmembrane helix</keyword>
<dbReference type="RefSeq" id="XP_062727056.1">
    <property type="nucleotide sequence ID" value="XM_062871209.1"/>
</dbReference>
<reference evidence="3" key="1">
    <citation type="journal article" date="2023" name="Mol. Phylogenet. Evol.">
        <title>Genome-scale phylogeny and comparative genomics of the fungal order Sordariales.</title>
        <authorList>
            <person name="Hensen N."/>
            <person name="Bonometti L."/>
            <person name="Westerberg I."/>
            <person name="Brannstrom I.O."/>
            <person name="Guillou S."/>
            <person name="Cros-Aarteil S."/>
            <person name="Calhoun S."/>
            <person name="Haridas S."/>
            <person name="Kuo A."/>
            <person name="Mondo S."/>
            <person name="Pangilinan J."/>
            <person name="Riley R."/>
            <person name="LaButti K."/>
            <person name="Andreopoulos B."/>
            <person name="Lipzen A."/>
            <person name="Chen C."/>
            <person name="Yan M."/>
            <person name="Daum C."/>
            <person name="Ng V."/>
            <person name="Clum A."/>
            <person name="Steindorff A."/>
            <person name="Ohm R.A."/>
            <person name="Martin F."/>
            <person name="Silar P."/>
            <person name="Natvig D.O."/>
            <person name="Lalanne C."/>
            <person name="Gautier V."/>
            <person name="Ament-Velasquez S.L."/>
            <person name="Kruys A."/>
            <person name="Hutchinson M.I."/>
            <person name="Powell A.J."/>
            <person name="Barry K."/>
            <person name="Miller A.N."/>
            <person name="Grigoriev I.V."/>
            <person name="Debuchy R."/>
            <person name="Gladieux P."/>
            <person name="Hiltunen Thoren M."/>
            <person name="Johannesson H."/>
        </authorList>
    </citation>
    <scope>NUCLEOTIDE SEQUENCE</scope>
    <source>
        <strain evidence="3">CBS 333.67</strain>
    </source>
</reference>
<gene>
    <name evidence="3" type="ORF">B0T15DRAFT_68509</name>
</gene>
<feature type="transmembrane region" description="Helical" evidence="2">
    <location>
        <begin position="376"/>
        <end position="396"/>
    </location>
</feature>
<keyword evidence="2" id="KW-0812">Transmembrane</keyword>